<name>A0AAV4QY49_CAEEX</name>
<organism evidence="1 2">
    <name type="scientific">Caerostris extrusa</name>
    <name type="common">Bark spider</name>
    <name type="synonym">Caerostris bankana</name>
    <dbReference type="NCBI Taxonomy" id="172846"/>
    <lineage>
        <taxon>Eukaryota</taxon>
        <taxon>Metazoa</taxon>
        <taxon>Ecdysozoa</taxon>
        <taxon>Arthropoda</taxon>
        <taxon>Chelicerata</taxon>
        <taxon>Arachnida</taxon>
        <taxon>Araneae</taxon>
        <taxon>Araneomorphae</taxon>
        <taxon>Entelegynae</taxon>
        <taxon>Araneoidea</taxon>
        <taxon>Araneidae</taxon>
        <taxon>Caerostris</taxon>
    </lineage>
</organism>
<evidence type="ECO:0000313" key="2">
    <source>
        <dbReference type="Proteomes" id="UP001054945"/>
    </source>
</evidence>
<sequence length="135" mass="15460">MIYGSAAKTTLDKLNTVHHQGLRLSSGAFRTLPVHSLYVINHEPSDSTMKILLPFINLDNPAILPLACEQSPWHNRKIQIIDDLEIFPRQTTLPSTYFQLFFVLIDAPSHTIKKSIATGLNPIILLHRRWCFKMR</sequence>
<dbReference type="Proteomes" id="UP001054945">
    <property type="component" value="Unassembled WGS sequence"/>
</dbReference>
<dbReference type="AlphaFoldDB" id="A0AAV4QY49"/>
<proteinExistence type="predicted"/>
<comment type="caution">
    <text evidence="1">The sequence shown here is derived from an EMBL/GenBank/DDBJ whole genome shotgun (WGS) entry which is preliminary data.</text>
</comment>
<dbReference type="EMBL" id="BPLR01007175">
    <property type="protein sequence ID" value="GIY14948.1"/>
    <property type="molecule type" value="Genomic_DNA"/>
</dbReference>
<gene>
    <name evidence="1" type="ORF">CEXT_440741</name>
</gene>
<protein>
    <submittedName>
        <fullName evidence="1">Uncharacterized protein</fullName>
    </submittedName>
</protein>
<accession>A0AAV4QY49</accession>
<keyword evidence="2" id="KW-1185">Reference proteome</keyword>
<evidence type="ECO:0000313" key="1">
    <source>
        <dbReference type="EMBL" id="GIY14948.1"/>
    </source>
</evidence>
<reference evidence="1 2" key="1">
    <citation type="submission" date="2021-06" db="EMBL/GenBank/DDBJ databases">
        <title>Caerostris extrusa draft genome.</title>
        <authorList>
            <person name="Kono N."/>
            <person name="Arakawa K."/>
        </authorList>
    </citation>
    <scope>NUCLEOTIDE SEQUENCE [LARGE SCALE GENOMIC DNA]</scope>
</reference>